<organism evidence="3 4">
    <name type="scientific">Calocera cornea HHB12733</name>
    <dbReference type="NCBI Taxonomy" id="1353952"/>
    <lineage>
        <taxon>Eukaryota</taxon>
        <taxon>Fungi</taxon>
        <taxon>Dikarya</taxon>
        <taxon>Basidiomycota</taxon>
        <taxon>Agaricomycotina</taxon>
        <taxon>Dacrymycetes</taxon>
        <taxon>Dacrymycetales</taxon>
        <taxon>Dacrymycetaceae</taxon>
        <taxon>Calocera</taxon>
    </lineage>
</organism>
<evidence type="ECO:0000313" key="3">
    <source>
        <dbReference type="EMBL" id="KZT54420.1"/>
    </source>
</evidence>
<name>A0A165EA07_9BASI</name>
<reference evidence="3 4" key="1">
    <citation type="journal article" date="2016" name="Mol. Biol. Evol.">
        <title>Comparative Genomics of Early-Diverging Mushroom-Forming Fungi Provides Insights into the Origins of Lignocellulose Decay Capabilities.</title>
        <authorList>
            <person name="Nagy L.G."/>
            <person name="Riley R."/>
            <person name="Tritt A."/>
            <person name="Adam C."/>
            <person name="Daum C."/>
            <person name="Floudas D."/>
            <person name="Sun H."/>
            <person name="Yadav J.S."/>
            <person name="Pangilinan J."/>
            <person name="Larsson K.H."/>
            <person name="Matsuura K."/>
            <person name="Barry K."/>
            <person name="Labutti K."/>
            <person name="Kuo R."/>
            <person name="Ohm R.A."/>
            <person name="Bhattacharya S.S."/>
            <person name="Shirouzu T."/>
            <person name="Yoshinaga Y."/>
            <person name="Martin F.M."/>
            <person name="Grigoriev I.V."/>
            <person name="Hibbett D.S."/>
        </authorList>
    </citation>
    <scope>NUCLEOTIDE SEQUENCE [LARGE SCALE GENOMIC DNA]</scope>
    <source>
        <strain evidence="3 4">HHB12733</strain>
    </source>
</reference>
<evidence type="ECO:0000256" key="2">
    <source>
        <dbReference type="SAM" id="MobiDB-lite"/>
    </source>
</evidence>
<evidence type="ECO:0000256" key="1">
    <source>
        <dbReference type="SAM" id="Coils"/>
    </source>
</evidence>
<dbReference type="InParanoid" id="A0A165EA07"/>
<dbReference type="EMBL" id="KV424014">
    <property type="protein sequence ID" value="KZT54420.1"/>
    <property type="molecule type" value="Genomic_DNA"/>
</dbReference>
<dbReference type="AlphaFoldDB" id="A0A165EA07"/>
<sequence length="189" mass="21989">MHTRRHTIVDKAYARHTSITTRVQARYTPYHIQYQHKSGQLDFAPLNVLHSQELPQARTILLKHRLSLQSEAVMLQRRAAALRRESDRLKRKADALQKSASRQLHPLNYYASSYQVDHDALLAAREYTIDEEPEPSSHDDDDCGDYDGGSEASDFEGYDTLTWEQRVRRTEILARLEDWRIGWITGQVE</sequence>
<feature type="compositionally biased region" description="Acidic residues" evidence="2">
    <location>
        <begin position="130"/>
        <end position="145"/>
    </location>
</feature>
<proteinExistence type="predicted"/>
<keyword evidence="1" id="KW-0175">Coiled coil</keyword>
<gene>
    <name evidence="3" type="ORF">CALCODRAFT_556955</name>
</gene>
<dbReference type="Proteomes" id="UP000076842">
    <property type="component" value="Unassembled WGS sequence"/>
</dbReference>
<accession>A0A165EA07</accession>
<evidence type="ECO:0000313" key="4">
    <source>
        <dbReference type="Proteomes" id="UP000076842"/>
    </source>
</evidence>
<keyword evidence="4" id="KW-1185">Reference proteome</keyword>
<feature type="region of interest" description="Disordered" evidence="2">
    <location>
        <begin position="130"/>
        <end position="155"/>
    </location>
</feature>
<feature type="coiled-coil region" evidence="1">
    <location>
        <begin position="65"/>
        <end position="99"/>
    </location>
</feature>
<protein>
    <submittedName>
        <fullName evidence="3">Uncharacterized protein</fullName>
    </submittedName>
</protein>